<keyword evidence="6" id="KW-0418">Kinase</keyword>
<keyword evidence="3" id="KW-0963">Cytoplasm</keyword>
<dbReference type="SUPFAM" id="SSF55804">
    <property type="entry name" value="Phoshotransferase/anion transport protein"/>
    <property type="match status" value="1"/>
</dbReference>
<dbReference type="InterPro" id="IPR051351">
    <property type="entry name" value="Ascorbate-PTS_EIIA_comp"/>
</dbReference>
<evidence type="ECO:0000313" key="10">
    <source>
        <dbReference type="Proteomes" id="UP000254052"/>
    </source>
</evidence>
<evidence type="ECO:0000256" key="3">
    <source>
        <dbReference type="ARBA" id="ARBA00022490"/>
    </source>
</evidence>
<dbReference type="CDD" id="cd00211">
    <property type="entry name" value="PTS_IIA_fru"/>
    <property type="match status" value="1"/>
</dbReference>
<keyword evidence="7" id="KW-0812">Transmembrane</keyword>
<dbReference type="PANTHER" id="PTHR36203:SF4">
    <property type="entry name" value="MANNITOL-SPECIFIC CRYPTIC PHOSPHOTRANSFERASE ENZYME IIA COMPONENT"/>
    <property type="match status" value="1"/>
</dbReference>
<evidence type="ECO:0000259" key="8">
    <source>
        <dbReference type="PROSITE" id="PS51094"/>
    </source>
</evidence>
<protein>
    <submittedName>
        <fullName evidence="9">Mannitol-specific cryptic PTS system IIIA component</fullName>
        <ecNumber evidence="9">2.7.1.-</ecNumber>
    </submittedName>
</protein>
<feature type="transmembrane region" description="Helical" evidence="7">
    <location>
        <begin position="170"/>
        <end position="197"/>
    </location>
</feature>
<dbReference type="PROSITE" id="PS51094">
    <property type="entry name" value="PTS_EIIA_TYPE_2"/>
    <property type="match status" value="1"/>
</dbReference>
<name>A0A376ZPB2_ECOLX</name>
<keyword evidence="5" id="KW-0598">Phosphotransferase system</keyword>
<reference evidence="9 10" key="1">
    <citation type="submission" date="2018-06" db="EMBL/GenBank/DDBJ databases">
        <authorList>
            <consortium name="Pathogen Informatics"/>
            <person name="Doyle S."/>
        </authorList>
    </citation>
    <scope>NUCLEOTIDE SEQUENCE [LARGE SCALE GENOMIC DNA]</scope>
    <source>
        <strain evidence="9 10">NCTC9962</strain>
    </source>
</reference>
<dbReference type="GO" id="GO:0005737">
    <property type="term" value="C:cytoplasm"/>
    <property type="evidence" value="ECO:0007669"/>
    <property type="project" value="UniProtKB-SubCell"/>
</dbReference>
<evidence type="ECO:0000313" key="9">
    <source>
        <dbReference type="EMBL" id="STK64792.1"/>
    </source>
</evidence>
<dbReference type="InterPro" id="IPR002178">
    <property type="entry name" value="PTS_EIIA_type-2_dom"/>
</dbReference>
<keyword evidence="2" id="KW-0813">Transport</keyword>
<evidence type="ECO:0000256" key="1">
    <source>
        <dbReference type="ARBA" id="ARBA00004496"/>
    </source>
</evidence>
<dbReference type="Proteomes" id="UP000254052">
    <property type="component" value="Unassembled WGS sequence"/>
</dbReference>
<evidence type="ECO:0000256" key="2">
    <source>
        <dbReference type="ARBA" id="ARBA00022448"/>
    </source>
</evidence>
<evidence type="ECO:0000256" key="4">
    <source>
        <dbReference type="ARBA" id="ARBA00022679"/>
    </source>
</evidence>
<dbReference type="InterPro" id="IPR016152">
    <property type="entry name" value="PTrfase/Anion_transptr"/>
</dbReference>
<dbReference type="PANTHER" id="PTHR36203">
    <property type="entry name" value="ASCORBATE-SPECIFIC PTS SYSTEM EIIA COMPONENT"/>
    <property type="match status" value="1"/>
</dbReference>
<dbReference type="EC" id="2.7.1.-" evidence="9"/>
<dbReference type="GO" id="GO:0009401">
    <property type="term" value="P:phosphoenolpyruvate-dependent sugar phosphotransferase system"/>
    <property type="evidence" value="ECO:0007669"/>
    <property type="project" value="UniProtKB-KW"/>
</dbReference>
<keyword evidence="7" id="KW-0472">Membrane</keyword>
<dbReference type="AlphaFoldDB" id="A0A376ZPB2"/>
<accession>A0A376ZPB2</accession>
<dbReference type="EMBL" id="UGED01000001">
    <property type="protein sequence ID" value="STK64792.1"/>
    <property type="molecule type" value="Genomic_DNA"/>
</dbReference>
<evidence type="ECO:0000256" key="5">
    <source>
        <dbReference type="ARBA" id="ARBA00022683"/>
    </source>
</evidence>
<dbReference type="Pfam" id="PF00359">
    <property type="entry name" value="PTS_EIIA_2"/>
    <property type="match status" value="1"/>
</dbReference>
<sequence length="202" mass="22377">MRLSDYFPESSISVIHSAKDWQEAIDFSMVSLLDKNYISENYIQAIKDSTINNGPYYILAPGVAMPHARPECGALKTGMSLTLLEQGVYFPGNDEPIKLLIGLSAADADSHIGAIQALSELLCEEEILETTLNSIIRKIISGHLSAADNYSLLYRIILWKTSLLVQRSRLFGGFLTAMVIPNIGAFIAWGLLLRYLFHRLAA</sequence>
<dbReference type="NCBIfam" id="NF007358">
    <property type="entry name" value="PRK09854.1"/>
    <property type="match status" value="1"/>
</dbReference>
<keyword evidence="7" id="KW-1133">Transmembrane helix</keyword>
<dbReference type="PROSITE" id="PS00372">
    <property type="entry name" value="PTS_EIIA_TYPE_2_HIS"/>
    <property type="match status" value="1"/>
</dbReference>
<evidence type="ECO:0000256" key="7">
    <source>
        <dbReference type="SAM" id="Phobius"/>
    </source>
</evidence>
<dbReference type="GO" id="GO:0016301">
    <property type="term" value="F:kinase activity"/>
    <property type="evidence" value="ECO:0007669"/>
    <property type="project" value="UniProtKB-KW"/>
</dbReference>
<dbReference type="Gene3D" id="3.40.930.10">
    <property type="entry name" value="Mannitol-specific EII, Chain A"/>
    <property type="match status" value="1"/>
</dbReference>
<organism evidence="9 10">
    <name type="scientific">Escherichia coli</name>
    <dbReference type="NCBI Taxonomy" id="562"/>
    <lineage>
        <taxon>Bacteria</taxon>
        <taxon>Pseudomonadati</taxon>
        <taxon>Pseudomonadota</taxon>
        <taxon>Gammaproteobacteria</taxon>
        <taxon>Enterobacterales</taxon>
        <taxon>Enterobacteriaceae</taxon>
        <taxon>Escherichia</taxon>
    </lineage>
</organism>
<proteinExistence type="predicted"/>
<gene>
    <name evidence="9" type="primary">cmtB</name>
    <name evidence="9" type="ORF">NCTC9962_00208</name>
</gene>
<evidence type="ECO:0000256" key="6">
    <source>
        <dbReference type="ARBA" id="ARBA00022777"/>
    </source>
</evidence>
<keyword evidence="4 9" id="KW-0808">Transferase</keyword>
<comment type="subcellular location">
    <subcellularLocation>
        <location evidence="1">Cytoplasm</location>
    </subcellularLocation>
</comment>
<feature type="domain" description="PTS EIIA type-2" evidence="8">
    <location>
        <begin position="5"/>
        <end position="147"/>
    </location>
</feature>